<protein>
    <recommendedName>
        <fullName evidence="5 14">Dol-P-Glc:Glc(2)Man(9)GlcNAc(2)-PP-Dol alpha-1,2-glucosyltransferase</fullName>
        <ecNumber evidence="4 14">2.4.1.256</ecNumber>
    </recommendedName>
</protein>
<dbReference type="OMA" id="VWDSKIT"/>
<dbReference type="UniPathway" id="UPA00378"/>
<feature type="transmembrane region" description="Helical" evidence="14">
    <location>
        <begin position="219"/>
        <end position="239"/>
    </location>
</feature>
<reference evidence="15 16" key="1">
    <citation type="journal article" date="2009" name="Nat. Biotechnol.">
        <title>Genome sequence of the recombinant protein production host Pichia pastoris.</title>
        <authorList>
            <person name="De Schutter K."/>
            <person name="Lin Y.C."/>
            <person name="Tiels P."/>
            <person name="Van Hecke A."/>
            <person name="Glinka S."/>
            <person name="Weber-Lehmann J."/>
            <person name="Rouze P."/>
            <person name="Van de Peer Y."/>
            <person name="Callewaert N."/>
        </authorList>
    </citation>
    <scope>NUCLEOTIDE SEQUENCE [LARGE SCALE GENOMIC DNA]</scope>
    <source>
        <strain evidence="16">GS115 / ATCC 20864</strain>
    </source>
</reference>
<evidence type="ECO:0000256" key="14">
    <source>
        <dbReference type="PIRNR" id="PIRNR028810"/>
    </source>
</evidence>
<dbReference type="STRING" id="644223.C4QYK4"/>
<evidence type="ECO:0000313" key="16">
    <source>
        <dbReference type="Proteomes" id="UP000000314"/>
    </source>
</evidence>
<feature type="transmembrane region" description="Helical" evidence="14">
    <location>
        <begin position="63"/>
        <end position="81"/>
    </location>
</feature>
<evidence type="ECO:0000256" key="10">
    <source>
        <dbReference type="ARBA" id="ARBA00022989"/>
    </source>
</evidence>
<dbReference type="AlphaFoldDB" id="C4QYK4"/>
<keyword evidence="6 14" id="KW-0328">Glycosyltransferase</keyword>
<keyword evidence="11 14" id="KW-0472">Membrane</keyword>
<dbReference type="FunCoup" id="C4QYK4">
    <property type="interactions" value="676"/>
</dbReference>
<gene>
    <name evidence="15" type="ordered locus">PAS_chr1-4_0475</name>
</gene>
<keyword evidence="9" id="KW-0256">Endoplasmic reticulum</keyword>
<feature type="transmembrane region" description="Helical" evidence="14">
    <location>
        <begin position="336"/>
        <end position="353"/>
    </location>
</feature>
<evidence type="ECO:0000256" key="6">
    <source>
        <dbReference type="ARBA" id="ARBA00022676"/>
    </source>
</evidence>
<comment type="catalytic activity">
    <reaction evidence="13">
        <text>an alpha-D-Glc-(1-&gt;3)-alpha-D-Glc-(1-&gt;3)-alpha-D-Man-(1-&gt;2)-alpha-D-Man-(1-&gt;2)-alpha-D-Man-(1-&gt;3)-[alpha-D-Man-(1-&gt;2)-alpha-D-Man-(1-&gt;3)-[alpha-D-Man-(1-&gt;2)-alpha-D-Man-(1-&gt;6)]-alpha-D-Man-(1-&gt;6)]-beta-D-Man-(1-&gt;4)-beta-D-GlcNAc-(1-&gt;4)-alpha-D-GlcNAc-diphospho-di-trans,poly-cis-dolichol + a di-trans,poly-cis-dolichyl beta-D-glucosyl phosphate = a alpha-D-Glc-(1-&gt;2)-alpha-D-Glc-(1-&gt;3)-alpha-D-Glc-(1-&gt;3)-alpha-D-Man-(1-&gt;2)-alpha-D-Man-(1-&gt;2)-alpha-D-Man-(1-&gt;3)-[alpha-D-Man-(1-&gt;2)-alpha-D-Man-(1-&gt;3)-[alpha-D-Man-(1-&gt;2)-alpha-D-Man-(1-&gt;6)]-alpha-D-Man-(1-&gt;6)]-beta-D-Man-(1-&gt;4)-beta-D-GlcNAc-(1-&gt;4)-alpha-D-GlcNAc-diphospho-di-trans,poly-cis-dolichol + a di-trans,poly-cis-dolichyl phosphate + H(+)</text>
        <dbReference type="Rhea" id="RHEA:29543"/>
        <dbReference type="Rhea" id="RHEA-COMP:19498"/>
        <dbReference type="Rhea" id="RHEA-COMP:19502"/>
        <dbReference type="Rhea" id="RHEA-COMP:19512"/>
        <dbReference type="Rhea" id="RHEA-COMP:19522"/>
        <dbReference type="ChEBI" id="CHEBI:15378"/>
        <dbReference type="ChEBI" id="CHEBI:57525"/>
        <dbReference type="ChEBI" id="CHEBI:57683"/>
        <dbReference type="ChEBI" id="CHEBI:132522"/>
        <dbReference type="ChEBI" id="CHEBI:132523"/>
        <dbReference type="EC" id="2.4.1.256"/>
    </reaction>
    <physiologicalReaction direction="left-to-right" evidence="13">
        <dbReference type="Rhea" id="RHEA:29544"/>
    </physiologicalReaction>
</comment>
<dbReference type="EC" id="2.4.1.256" evidence="4 14"/>
<keyword evidence="8 14" id="KW-0812">Transmembrane</keyword>
<evidence type="ECO:0000256" key="12">
    <source>
        <dbReference type="ARBA" id="ARBA00044727"/>
    </source>
</evidence>
<comment type="function">
    <text evidence="12">Dol-P-Glc:Glc(2)Man(9)GlcNAc(2)-PP-Dol alpha-1,2-glucosyltransferase that operates in the biosynthetic pathway of dolichol-linked oligosaccharides, the glycan precursors employed in protein asparagine (N)-glycosylation. The assembly of dolichol-linked oligosaccharides begins on the cytosolic side of the endoplasmic reticulum membrane and finishes in its lumen. The sequential addition of sugars to dolichol pyrophosphate produces dolichol-linked oligosaccharides containing fourteen sugars, including two GlcNAcs, nine mannoses and three glucoses. Once assembled, the oligosaccharide is transferred from the lipid to nascent proteins by oligosaccharyltransferases. In the lumen of the endoplasmic reticulum, adds the third and last glucose residue from dolichyl phosphate glucose (Dol-P-Glc) onto the lipid-linked oligosaccharide intermediate Glc(2)Man(9)GlcNAc(2)-PP-Dol to produce Glc(3)Man(9)GlcNAc(2)-PP-Dol.</text>
</comment>
<feature type="transmembrane region" description="Helical" evidence="14">
    <location>
        <begin position="457"/>
        <end position="480"/>
    </location>
</feature>
<evidence type="ECO:0000256" key="5">
    <source>
        <dbReference type="ARBA" id="ARBA00018512"/>
    </source>
</evidence>
<dbReference type="eggNOG" id="KOG2642">
    <property type="taxonomic scope" value="Eukaryota"/>
</dbReference>
<dbReference type="CAZy" id="GT59">
    <property type="family name" value="Glycosyltransferase Family 59"/>
</dbReference>
<dbReference type="Proteomes" id="UP000000314">
    <property type="component" value="Chromosome 1"/>
</dbReference>
<dbReference type="GO" id="GO:0006488">
    <property type="term" value="P:dolichol-linked oligosaccharide biosynthetic process"/>
    <property type="evidence" value="ECO:0007669"/>
    <property type="project" value="UniProtKB-UniRule"/>
</dbReference>
<evidence type="ECO:0000256" key="8">
    <source>
        <dbReference type="ARBA" id="ARBA00022692"/>
    </source>
</evidence>
<evidence type="ECO:0000256" key="7">
    <source>
        <dbReference type="ARBA" id="ARBA00022679"/>
    </source>
</evidence>
<evidence type="ECO:0000256" key="1">
    <source>
        <dbReference type="ARBA" id="ARBA00004477"/>
    </source>
</evidence>
<dbReference type="KEGG" id="ppa:PAS_chr1-4_0475"/>
<comment type="caution">
    <text evidence="14">Lacks conserved residue(s) required for the propagation of feature annotation.</text>
</comment>
<dbReference type="Pfam" id="PF04922">
    <property type="entry name" value="DIE2_ALG10"/>
    <property type="match status" value="1"/>
</dbReference>
<evidence type="ECO:0000256" key="2">
    <source>
        <dbReference type="ARBA" id="ARBA00004922"/>
    </source>
</evidence>
<dbReference type="RefSeq" id="XP_002490608.1">
    <property type="nucleotide sequence ID" value="XM_002490563.1"/>
</dbReference>
<comment type="pathway">
    <text evidence="2">Protein modification; protein glycosylation.</text>
</comment>
<evidence type="ECO:0000256" key="4">
    <source>
        <dbReference type="ARBA" id="ARBA00011967"/>
    </source>
</evidence>
<dbReference type="InParanoid" id="C4QYK4"/>
<comment type="similarity">
    <text evidence="3 14">Belongs to the ALG10 glucosyltransferase family.</text>
</comment>
<dbReference type="InterPro" id="IPR016900">
    <property type="entry name" value="Alg10"/>
</dbReference>
<keyword evidence="7" id="KW-0808">Transferase</keyword>
<dbReference type="PANTHER" id="PTHR12989">
    <property type="entry name" value="ALPHA-1,2-GLUCOSYLTRANSFERASE ALG10"/>
    <property type="match status" value="1"/>
</dbReference>
<dbReference type="PANTHER" id="PTHR12989:SF10">
    <property type="entry name" value="DOL-P-GLC:GLC(2)MAN(9)GLCNAC(2)-PP-DOL ALPHA-1,2-GLUCOSYLTRANSFERASE-RELATED"/>
    <property type="match status" value="1"/>
</dbReference>
<evidence type="ECO:0000256" key="9">
    <source>
        <dbReference type="ARBA" id="ARBA00022824"/>
    </source>
</evidence>
<proteinExistence type="inferred from homology"/>
<sequence>MAGSNSISLLSHLTVIVIRSCFQKVTNVVRKPFIDEIFHIPQARQYCRGRFDVWDNKITTPPGLYWLGYVWVKILAVLNGGEFKCDTNTLRDINFVGFVVLQLLIFYLQKGTTGNSYSTSSISLNPLITLYYSLFYTDVWSTVFIVASYVVIVKQPFGKYRSATISAFIGLASVTFRQTNIIWNALILATFIDQQIDPKDRTNSFSDIKLFIAETWRNILGVLPFAINFGLFLAFVYTNGGITLGDKQNHVFSVHIAQLFYFTSFVAMLSIPLWISPSFFLGYLKLLRQNIISTIISWAVIALLVHYFTVVHPFLLADNRHYTFYIWRRIINLTAYSRYMLAPAYHFSIYVTFKMLADNILSLPNEQEIQQQETEYEQKERFTEEDFADEGEDPIKPTFITIAALSICTALTLVPSPLFEPRYFIIPFTFWRLLVRPSDSTLFENESLKKTNNRTRLLFELAYFVAFTYLLYEVFIQYTFKWPSEPLEYQRIIW</sequence>
<dbReference type="GO" id="GO:0005789">
    <property type="term" value="C:endoplasmic reticulum membrane"/>
    <property type="evidence" value="ECO:0007669"/>
    <property type="project" value="UniProtKB-SubCell"/>
</dbReference>
<dbReference type="HOGENOM" id="CLU_017053_1_0_1"/>
<keyword evidence="16" id="KW-1185">Reference proteome</keyword>
<keyword evidence="10 14" id="KW-1133">Transmembrane helix</keyword>
<evidence type="ECO:0000313" key="15">
    <source>
        <dbReference type="EMBL" id="CAY68327.1"/>
    </source>
</evidence>
<comment type="subcellular location">
    <subcellularLocation>
        <location evidence="1">Endoplasmic reticulum membrane</location>
        <topology evidence="1">Multi-pass membrane protein</topology>
    </subcellularLocation>
</comment>
<evidence type="ECO:0000256" key="3">
    <source>
        <dbReference type="ARBA" id="ARBA00010600"/>
    </source>
</evidence>
<feature type="transmembrane region" description="Helical" evidence="14">
    <location>
        <begin position="259"/>
        <end position="283"/>
    </location>
</feature>
<feature type="transmembrane region" description="Helical" evidence="14">
    <location>
        <begin position="295"/>
        <end position="316"/>
    </location>
</feature>
<name>C4QYK4_KOMPG</name>
<evidence type="ECO:0000256" key="11">
    <source>
        <dbReference type="ARBA" id="ARBA00023136"/>
    </source>
</evidence>
<organism evidence="15 16">
    <name type="scientific">Komagataella phaffii (strain GS115 / ATCC 20864)</name>
    <name type="common">Yeast</name>
    <name type="synonym">Pichia pastoris</name>
    <dbReference type="NCBI Taxonomy" id="644223"/>
    <lineage>
        <taxon>Eukaryota</taxon>
        <taxon>Fungi</taxon>
        <taxon>Dikarya</taxon>
        <taxon>Ascomycota</taxon>
        <taxon>Saccharomycotina</taxon>
        <taxon>Pichiomycetes</taxon>
        <taxon>Pichiales</taxon>
        <taxon>Pichiaceae</taxon>
        <taxon>Komagataella</taxon>
    </lineage>
</organism>
<accession>C4QYK4</accession>
<dbReference type="PIRSF" id="PIRSF028810">
    <property type="entry name" value="Alpha1_2_glucosyltferase_Alg10"/>
    <property type="match status" value="1"/>
</dbReference>
<dbReference type="OrthoDB" id="4769at2759"/>
<feature type="transmembrane region" description="Helical" evidence="14">
    <location>
        <begin position="129"/>
        <end position="152"/>
    </location>
</feature>
<dbReference type="GeneID" id="8197063"/>
<dbReference type="EMBL" id="FN392319">
    <property type="protein sequence ID" value="CAY68327.1"/>
    <property type="molecule type" value="Genomic_DNA"/>
</dbReference>
<evidence type="ECO:0000256" key="13">
    <source>
        <dbReference type="ARBA" id="ARBA00048064"/>
    </source>
</evidence>
<dbReference type="GO" id="GO:0106073">
    <property type="term" value="F:dolichyl pyrophosphate Glc2Man9GlcNAc2 alpha-1,2-glucosyltransferase activity"/>
    <property type="evidence" value="ECO:0007669"/>
    <property type="project" value="UniProtKB-UniRule"/>
</dbReference>
<feature type="transmembrane region" description="Helical" evidence="14">
    <location>
        <begin position="93"/>
        <end position="109"/>
    </location>
</feature>